<dbReference type="PANTHER" id="PTHR47893:SF1">
    <property type="entry name" value="REGULATORY PROTEIN PCHR"/>
    <property type="match status" value="1"/>
</dbReference>
<dbReference type="SMART" id="SM00342">
    <property type="entry name" value="HTH_ARAC"/>
    <property type="match status" value="1"/>
</dbReference>
<evidence type="ECO:0000256" key="1">
    <source>
        <dbReference type="ARBA" id="ARBA00023015"/>
    </source>
</evidence>
<dbReference type="KEGG" id="nsa:Nitsa_1555"/>
<reference evidence="5" key="2">
    <citation type="submission" date="2011-01" db="EMBL/GenBank/DDBJ databases">
        <title>The complete genome of Nitratifractor salsuginis DSM 16511.</title>
        <authorList>
            <consortium name="US DOE Joint Genome Institute (JGI-PGF)"/>
            <person name="Lucas S."/>
            <person name="Copeland A."/>
            <person name="Lapidus A."/>
            <person name="Bruce D."/>
            <person name="Goodwin L."/>
            <person name="Pitluck S."/>
            <person name="Kyrpides N."/>
            <person name="Mavromatis K."/>
            <person name="Ivanova N."/>
            <person name="Mikhailova N."/>
            <person name="Zeytun A."/>
            <person name="Detter J.C."/>
            <person name="Tapia R."/>
            <person name="Han C."/>
            <person name="Land M."/>
            <person name="Hauser L."/>
            <person name="Markowitz V."/>
            <person name="Cheng J.-F."/>
            <person name="Hugenholtz P."/>
            <person name="Woyke T."/>
            <person name="Wu D."/>
            <person name="Tindall B."/>
            <person name="Schuetze A."/>
            <person name="Brambilla E."/>
            <person name="Klenk H.-P."/>
            <person name="Eisen J.A."/>
        </authorList>
    </citation>
    <scope>NUCLEOTIDE SEQUENCE [LARGE SCALE GENOMIC DNA]</scope>
    <source>
        <strain evidence="5">DSM 16511 / JCM 12458 / E9I37-1</strain>
    </source>
</reference>
<keyword evidence="2" id="KW-0804">Transcription</keyword>
<dbReference type="InterPro" id="IPR053142">
    <property type="entry name" value="PchR_regulatory_protein"/>
</dbReference>
<dbReference type="AlphaFoldDB" id="E6X0F3"/>
<name>E6X0F3_NITSE</name>
<gene>
    <name evidence="4" type="ordered locus">Nitsa_1555</name>
</gene>
<keyword evidence="1" id="KW-0805">Transcription regulation</keyword>
<dbReference type="InterPro" id="IPR018060">
    <property type="entry name" value="HTH_AraC"/>
</dbReference>
<dbReference type="STRING" id="749222.Nitsa_1555"/>
<evidence type="ECO:0000256" key="2">
    <source>
        <dbReference type="ARBA" id="ARBA00023163"/>
    </source>
</evidence>
<dbReference type="Pfam" id="PF12833">
    <property type="entry name" value="HTH_18"/>
    <property type="match status" value="1"/>
</dbReference>
<dbReference type="Gene3D" id="1.10.10.60">
    <property type="entry name" value="Homeodomain-like"/>
    <property type="match status" value="1"/>
</dbReference>
<proteinExistence type="predicted"/>
<dbReference type="HOGENOM" id="CLU_052345_4_3_7"/>
<dbReference type="eggNOG" id="COG2207">
    <property type="taxonomic scope" value="Bacteria"/>
</dbReference>
<reference evidence="4 5" key="1">
    <citation type="journal article" date="2011" name="Stand. Genomic Sci.">
        <title>Complete genome sequence of Nitratifractor salsuginis type strain (E9I37-1).</title>
        <authorList>
            <person name="Anderson I."/>
            <person name="Sikorski J."/>
            <person name="Zeytun A."/>
            <person name="Nolan M."/>
            <person name="Lapidus A."/>
            <person name="Lucas S."/>
            <person name="Hammon N."/>
            <person name="Deshpande S."/>
            <person name="Cheng J.F."/>
            <person name="Tapia R."/>
            <person name="Han C."/>
            <person name="Goodwin L."/>
            <person name="Pitluck S."/>
            <person name="Liolios K."/>
            <person name="Pagani I."/>
            <person name="Ivanova N."/>
            <person name="Huntemann M."/>
            <person name="Mavromatis K."/>
            <person name="Ovchinikova G."/>
            <person name="Pati A."/>
            <person name="Chen A."/>
            <person name="Palaniappan K."/>
            <person name="Land M."/>
            <person name="Hauser L."/>
            <person name="Brambilla E.M."/>
            <person name="Ngatchou-Djao O.D."/>
            <person name="Rohde M."/>
            <person name="Tindall B.J."/>
            <person name="Goker M."/>
            <person name="Detter J.C."/>
            <person name="Woyke T."/>
            <person name="Bristow J."/>
            <person name="Eisen J.A."/>
            <person name="Markowitz V."/>
            <person name="Hugenholtz P."/>
            <person name="Klenk H.P."/>
            <person name="Kyrpides N.C."/>
        </authorList>
    </citation>
    <scope>NUCLEOTIDE SEQUENCE [LARGE SCALE GENOMIC DNA]</scope>
    <source>
        <strain evidence="5">DSM 16511 / JCM 12458 / E9I37-1</strain>
    </source>
</reference>
<accession>E6X0F3</accession>
<dbReference type="EMBL" id="CP002452">
    <property type="protein sequence ID" value="ADV46803.1"/>
    <property type="molecule type" value="Genomic_DNA"/>
</dbReference>
<evidence type="ECO:0000259" key="3">
    <source>
        <dbReference type="PROSITE" id="PS01124"/>
    </source>
</evidence>
<organism evidence="4 5">
    <name type="scientific">Nitratifractor salsuginis (strain DSM 16511 / JCM 12458 / E9I37-1)</name>
    <dbReference type="NCBI Taxonomy" id="749222"/>
    <lineage>
        <taxon>Bacteria</taxon>
        <taxon>Pseudomonadati</taxon>
        <taxon>Campylobacterota</taxon>
        <taxon>Epsilonproteobacteria</taxon>
        <taxon>Campylobacterales</taxon>
        <taxon>Sulfurovaceae</taxon>
        <taxon>Nitratifractor</taxon>
    </lineage>
</organism>
<dbReference type="Proteomes" id="UP000008633">
    <property type="component" value="Chromosome"/>
</dbReference>
<dbReference type="GO" id="GO:0043565">
    <property type="term" value="F:sequence-specific DNA binding"/>
    <property type="evidence" value="ECO:0007669"/>
    <property type="project" value="InterPro"/>
</dbReference>
<dbReference type="RefSeq" id="WP_013554492.1">
    <property type="nucleotide sequence ID" value="NC_014935.1"/>
</dbReference>
<dbReference type="OrthoDB" id="5342385at2"/>
<evidence type="ECO:0000313" key="4">
    <source>
        <dbReference type="EMBL" id="ADV46803.1"/>
    </source>
</evidence>
<sequence length="319" mass="36786">MRSLFFGAQERRCLVSDLEKGPGRLIRRFDISNGLVCLEASLEGEENPGFCKAVSGIDRMLAFLFVFKGRLDLQERREARSLSLKAAESAIVLSSRQDLLVQSPAKHPMHAFALFVGDFFIRRYLTQNRREPIDRLYTRLAAGVPFELIHRRPVDALSEYLIRHIRASSRKSTLSNIATEHRALELLIHQLGMIEWEDPAELSEEERLITDRAKAVLLQRYTEALTIPELARLVRSNDFKLKRAFKKRFGTTIHSYVQSLRLKEANRLLRDRMMSVSEVARAVGYRHPGHFSALFFERFGIYPGDLLKNPFRDGEKSRL</sequence>
<feature type="domain" description="HTH araC/xylS-type" evidence="3">
    <location>
        <begin position="211"/>
        <end position="309"/>
    </location>
</feature>
<dbReference type="GO" id="GO:0003700">
    <property type="term" value="F:DNA-binding transcription factor activity"/>
    <property type="evidence" value="ECO:0007669"/>
    <property type="project" value="InterPro"/>
</dbReference>
<dbReference type="PANTHER" id="PTHR47893">
    <property type="entry name" value="REGULATORY PROTEIN PCHR"/>
    <property type="match status" value="1"/>
</dbReference>
<dbReference type="SUPFAM" id="SSF46689">
    <property type="entry name" value="Homeodomain-like"/>
    <property type="match status" value="2"/>
</dbReference>
<keyword evidence="5" id="KW-1185">Reference proteome</keyword>
<evidence type="ECO:0000313" key="5">
    <source>
        <dbReference type="Proteomes" id="UP000008633"/>
    </source>
</evidence>
<protein>
    <submittedName>
        <fullName evidence="4">Transcriptional regulator, AraC family</fullName>
    </submittedName>
</protein>
<dbReference type="InterPro" id="IPR009057">
    <property type="entry name" value="Homeodomain-like_sf"/>
</dbReference>
<dbReference type="PROSITE" id="PS01124">
    <property type="entry name" value="HTH_ARAC_FAMILY_2"/>
    <property type="match status" value="1"/>
</dbReference>